<name>A0AA36N320_9DINO</name>
<proteinExistence type="predicted"/>
<protein>
    <submittedName>
        <fullName evidence="1">Uncharacterized protein</fullName>
    </submittedName>
</protein>
<gene>
    <name evidence="1" type="ORF">EVOR1521_LOCUS17671</name>
</gene>
<evidence type="ECO:0000313" key="2">
    <source>
        <dbReference type="Proteomes" id="UP001178507"/>
    </source>
</evidence>
<reference evidence="1" key="1">
    <citation type="submission" date="2023-08" db="EMBL/GenBank/DDBJ databases">
        <authorList>
            <person name="Chen Y."/>
            <person name="Shah S."/>
            <person name="Dougan E. K."/>
            <person name="Thang M."/>
            <person name="Chan C."/>
        </authorList>
    </citation>
    <scope>NUCLEOTIDE SEQUENCE</scope>
</reference>
<comment type="caution">
    <text evidence="1">The sequence shown here is derived from an EMBL/GenBank/DDBJ whole genome shotgun (WGS) entry which is preliminary data.</text>
</comment>
<sequence length="351" mass="38969">MLAARLAPGVDSFCTLIQAQASGGHWQRVLSLLEAGGEEWRDGPEESGPERRGARCSGGHTQCCGRACSVHCQTGTPDAESVEARVAGQATEGADAEVGKGQRLIGPVSGFLRSSLASLRGKLLWRYFLFQLFRLWRLPAEADLPPGRHLLILGSSVAKGEGAEAGPEPNLGWPQRLSSTLQEKGWHTTIRAVEWTNSQLWYDLITTKTTEEQWRPFSVVILSLSLGNEGFCFTESEEHLREIGRRFLTQTRMSVRALRLRLSPSARLVLGGPYANDLYTAQHMGVVDHVRQQMSQWEEVDYFVDFLQESGADLKGHWLPNASRDPGHPNSVGHEGMFRCMDLPKMFGDLW</sequence>
<dbReference type="AlphaFoldDB" id="A0AA36N320"/>
<dbReference type="InterPro" id="IPR036514">
    <property type="entry name" value="SGNH_hydro_sf"/>
</dbReference>
<accession>A0AA36N320</accession>
<evidence type="ECO:0000313" key="1">
    <source>
        <dbReference type="EMBL" id="CAJ1392621.1"/>
    </source>
</evidence>
<dbReference type="CDD" id="cd00229">
    <property type="entry name" value="SGNH_hydrolase"/>
    <property type="match status" value="1"/>
</dbReference>
<dbReference type="Proteomes" id="UP001178507">
    <property type="component" value="Unassembled WGS sequence"/>
</dbReference>
<dbReference type="Gene3D" id="3.40.50.1110">
    <property type="entry name" value="SGNH hydrolase"/>
    <property type="match status" value="1"/>
</dbReference>
<keyword evidence="2" id="KW-1185">Reference proteome</keyword>
<dbReference type="SUPFAM" id="SSF52266">
    <property type="entry name" value="SGNH hydrolase"/>
    <property type="match status" value="1"/>
</dbReference>
<organism evidence="1 2">
    <name type="scientific">Effrenium voratum</name>
    <dbReference type="NCBI Taxonomy" id="2562239"/>
    <lineage>
        <taxon>Eukaryota</taxon>
        <taxon>Sar</taxon>
        <taxon>Alveolata</taxon>
        <taxon>Dinophyceae</taxon>
        <taxon>Suessiales</taxon>
        <taxon>Symbiodiniaceae</taxon>
        <taxon>Effrenium</taxon>
    </lineage>
</organism>
<dbReference type="EMBL" id="CAUJNA010002369">
    <property type="protein sequence ID" value="CAJ1392621.1"/>
    <property type="molecule type" value="Genomic_DNA"/>
</dbReference>